<dbReference type="Gene3D" id="1.10.630.10">
    <property type="entry name" value="Cytochrome P450"/>
    <property type="match status" value="1"/>
</dbReference>
<gene>
    <name evidence="3" type="ORF">FHS74_000574</name>
</gene>
<dbReference type="EMBL" id="JACIIZ010000001">
    <property type="protein sequence ID" value="MBB6250041.1"/>
    <property type="molecule type" value="Genomic_DNA"/>
</dbReference>
<dbReference type="InterPro" id="IPR001128">
    <property type="entry name" value="Cyt_P450"/>
</dbReference>
<protein>
    <submittedName>
        <fullName evidence="3">Cytochrome P450</fullName>
    </submittedName>
</protein>
<keyword evidence="2" id="KW-0408">Iron</keyword>
<comment type="similarity">
    <text evidence="1 2">Belongs to the cytochrome P450 family.</text>
</comment>
<dbReference type="InterPro" id="IPR002397">
    <property type="entry name" value="Cyt_P450_B"/>
</dbReference>
<organism evidence="3 4">
    <name type="scientific">Nitrospirillum iridis</name>
    <dbReference type="NCBI Taxonomy" id="765888"/>
    <lineage>
        <taxon>Bacteria</taxon>
        <taxon>Pseudomonadati</taxon>
        <taxon>Pseudomonadota</taxon>
        <taxon>Alphaproteobacteria</taxon>
        <taxon>Rhodospirillales</taxon>
        <taxon>Azospirillaceae</taxon>
        <taxon>Nitrospirillum</taxon>
    </lineage>
</organism>
<proteinExistence type="inferred from homology"/>
<dbReference type="GO" id="GO:0016705">
    <property type="term" value="F:oxidoreductase activity, acting on paired donors, with incorporation or reduction of molecular oxygen"/>
    <property type="evidence" value="ECO:0007669"/>
    <property type="project" value="InterPro"/>
</dbReference>
<sequence>MTALSDQFLPAYDAAPTPQQKLQLLLLWVAQKPLVLFQQLRDQRPILAVPGGPVLLTLCADVQEALSRNTVFTVRPYLPKIDPSVGPFMLDHDDTVYNQRDKGILRALIQQIDMPGVRRTVSALSQKAIANGASYDGRLDLVTQVTRPVPVGLTGAYFGFPGPDVTTMLKWSYATQYDMFHNLSDDPTIHAANLAAGQGMKDYLSTFLPQRARQVAADPQIDDVVARLLRLVTPPQIGFDMARIMTNTMGLLVGGIETTSAATVQAIDQILDRPAVLASALQAVLADDDTAFDAIFWEALRFNPINPFVVRLSVAPYVIAGGTPRETTIPANTLVFCSNASAMQDAAAVPQPGNFIPGRPGYVYMHFGYGAHLCLGDQVSLQQAPEMAKQIFKAGFTKRAPGTAGQIDFKGGPFPESFTLLR</sequence>
<dbReference type="GO" id="GO:0020037">
    <property type="term" value="F:heme binding"/>
    <property type="evidence" value="ECO:0007669"/>
    <property type="project" value="InterPro"/>
</dbReference>
<evidence type="ECO:0000256" key="2">
    <source>
        <dbReference type="RuleBase" id="RU000461"/>
    </source>
</evidence>
<dbReference type="InterPro" id="IPR017972">
    <property type="entry name" value="Cyt_P450_CS"/>
</dbReference>
<keyword evidence="2" id="KW-0479">Metal-binding</keyword>
<dbReference type="InterPro" id="IPR036396">
    <property type="entry name" value="Cyt_P450_sf"/>
</dbReference>
<dbReference type="Pfam" id="PF00067">
    <property type="entry name" value="p450"/>
    <property type="match status" value="1"/>
</dbReference>
<evidence type="ECO:0000313" key="4">
    <source>
        <dbReference type="Proteomes" id="UP000539175"/>
    </source>
</evidence>
<evidence type="ECO:0000313" key="3">
    <source>
        <dbReference type="EMBL" id="MBB6250041.1"/>
    </source>
</evidence>
<accession>A0A7X0AWQ0</accession>
<dbReference type="PROSITE" id="PS00086">
    <property type="entry name" value="CYTOCHROME_P450"/>
    <property type="match status" value="1"/>
</dbReference>
<dbReference type="PRINTS" id="PR00359">
    <property type="entry name" value="BP450"/>
</dbReference>
<keyword evidence="2" id="KW-0503">Monooxygenase</keyword>
<keyword evidence="2" id="KW-0560">Oxidoreductase</keyword>
<keyword evidence="2" id="KW-0349">Heme</keyword>
<dbReference type="AlphaFoldDB" id="A0A7X0AWQ0"/>
<dbReference type="GO" id="GO:0004497">
    <property type="term" value="F:monooxygenase activity"/>
    <property type="evidence" value="ECO:0007669"/>
    <property type="project" value="UniProtKB-KW"/>
</dbReference>
<comment type="caution">
    <text evidence="3">The sequence shown here is derived from an EMBL/GenBank/DDBJ whole genome shotgun (WGS) entry which is preliminary data.</text>
</comment>
<reference evidence="3 4" key="1">
    <citation type="submission" date="2020-08" db="EMBL/GenBank/DDBJ databases">
        <title>Genomic Encyclopedia of Type Strains, Phase IV (KMG-IV): sequencing the most valuable type-strain genomes for metagenomic binning, comparative biology and taxonomic classification.</title>
        <authorList>
            <person name="Goeker M."/>
        </authorList>
    </citation>
    <scope>NUCLEOTIDE SEQUENCE [LARGE SCALE GENOMIC DNA]</scope>
    <source>
        <strain evidence="3 4">DSM 22198</strain>
    </source>
</reference>
<name>A0A7X0AWQ0_9PROT</name>
<keyword evidence="4" id="KW-1185">Reference proteome</keyword>
<dbReference type="GO" id="GO:0005506">
    <property type="term" value="F:iron ion binding"/>
    <property type="evidence" value="ECO:0007669"/>
    <property type="project" value="InterPro"/>
</dbReference>
<dbReference type="SUPFAM" id="SSF48264">
    <property type="entry name" value="Cytochrome P450"/>
    <property type="match status" value="1"/>
</dbReference>
<dbReference type="RefSeq" id="WP_184797182.1">
    <property type="nucleotide sequence ID" value="NZ_JACIIZ010000001.1"/>
</dbReference>
<dbReference type="PANTHER" id="PTHR46696:SF1">
    <property type="entry name" value="CYTOCHROME P450 YJIB-RELATED"/>
    <property type="match status" value="1"/>
</dbReference>
<dbReference type="PANTHER" id="PTHR46696">
    <property type="entry name" value="P450, PUTATIVE (EUROFUNG)-RELATED"/>
    <property type="match status" value="1"/>
</dbReference>
<dbReference type="Proteomes" id="UP000539175">
    <property type="component" value="Unassembled WGS sequence"/>
</dbReference>
<evidence type="ECO:0000256" key="1">
    <source>
        <dbReference type="ARBA" id="ARBA00010617"/>
    </source>
</evidence>